<dbReference type="GO" id="GO:0005506">
    <property type="term" value="F:iron ion binding"/>
    <property type="evidence" value="ECO:0007669"/>
    <property type="project" value="InterPro"/>
</dbReference>
<dbReference type="SUPFAM" id="SSF48264">
    <property type="entry name" value="Cytochrome P450"/>
    <property type="match status" value="1"/>
</dbReference>
<gene>
    <name evidence="3" type="ORF">TRITD_6Av1G059950</name>
</gene>
<organism evidence="3 4">
    <name type="scientific">Triticum turgidum subsp. durum</name>
    <name type="common">Durum wheat</name>
    <name type="synonym">Triticum durum</name>
    <dbReference type="NCBI Taxonomy" id="4567"/>
    <lineage>
        <taxon>Eukaryota</taxon>
        <taxon>Viridiplantae</taxon>
        <taxon>Streptophyta</taxon>
        <taxon>Embryophyta</taxon>
        <taxon>Tracheophyta</taxon>
        <taxon>Spermatophyta</taxon>
        <taxon>Magnoliopsida</taxon>
        <taxon>Liliopsida</taxon>
        <taxon>Poales</taxon>
        <taxon>Poaceae</taxon>
        <taxon>BOP clade</taxon>
        <taxon>Pooideae</taxon>
        <taxon>Triticodae</taxon>
        <taxon>Triticeae</taxon>
        <taxon>Triticinae</taxon>
        <taxon>Triticum</taxon>
    </lineage>
</organism>
<dbReference type="GO" id="GO:0004497">
    <property type="term" value="F:monooxygenase activity"/>
    <property type="evidence" value="ECO:0007669"/>
    <property type="project" value="InterPro"/>
</dbReference>
<feature type="compositionally biased region" description="Polar residues" evidence="2">
    <location>
        <begin position="16"/>
        <end position="31"/>
    </location>
</feature>
<dbReference type="InterPro" id="IPR050196">
    <property type="entry name" value="Cytochrome_P450_Monoox"/>
</dbReference>
<evidence type="ECO:0008006" key="5">
    <source>
        <dbReference type="Google" id="ProtNLM"/>
    </source>
</evidence>
<reference evidence="3 4" key="1">
    <citation type="submission" date="2017-09" db="EMBL/GenBank/DDBJ databases">
        <authorList>
            <consortium name="International Durum Wheat Genome Sequencing Consortium (IDWGSC)"/>
            <person name="Milanesi L."/>
        </authorList>
    </citation>
    <scope>NUCLEOTIDE SEQUENCE [LARGE SCALE GENOMIC DNA]</scope>
    <source>
        <strain evidence="4">cv. Svevo</strain>
    </source>
</reference>
<evidence type="ECO:0000256" key="1">
    <source>
        <dbReference type="ARBA" id="ARBA00010617"/>
    </source>
</evidence>
<dbReference type="Gramene" id="TRITD6Av1G059950.3">
    <property type="protein sequence ID" value="TRITD6Av1G059950.3"/>
    <property type="gene ID" value="TRITD6Av1G059950"/>
</dbReference>
<dbReference type="Pfam" id="PF00067">
    <property type="entry name" value="p450"/>
    <property type="match status" value="1"/>
</dbReference>
<evidence type="ECO:0000256" key="2">
    <source>
        <dbReference type="SAM" id="MobiDB-lite"/>
    </source>
</evidence>
<feature type="region of interest" description="Disordered" evidence="2">
    <location>
        <begin position="16"/>
        <end position="36"/>
    </location>
</feature>
<dbReference type="GO" id="GO:0020037">
    <property type="term" value="F:heme binding"/>
    <property type="evidence" value="ECO:0007669"/>
    <property type="project" value="InterPro"/>
</dbReference>
<dbReference type="InterPro" id="IPR036396">
    <property type="entry name" value="Cyt_P450_sf"/>
</dbReference>
<dbReference type="GO" id="GO:0009507">
    <property type="term" value="C:chloroplast"/>
    <property type="evidence" value="ECO:0007669"/>
    <property type="project" value="TreeGrafter"/>
</dbReference>
<accession>A0A9R0XYE0</accession>
<proteinExistence type="inferred from homology"/>
<dbReference type="Gene3D" id="1.10.630.10">
    <property type="entry name" value="Cytochrome P450"/>
    <property type="match status" value="1"/>
</dbReference>
<keyword evidence="4" id="KW-1185">Reference proteome</keyword>
<protein>
    <recommendedName>
        <fullName evidence="5">Cytochrome P450</fullName>
    </recommendedName>
</protein>
<name>A0A9R0XYE0_TRITD</name>
<sequence>MAMSAATAATLLPRSSTGTQRLASSYPSSSAAHGRSRLLPVRCQSPGVDKTTKPKRNLFDNASNLLTNLLAGGNLKNMPVAEGAVTDLFDRPLFYSLYDWFLEHGSVYKLAFGPKSFVVVSDPIVARYILRENAFCYDKGVLAEILEPIMGKGLIPADLDTWKQRRKVITPGFHALFIEAMVRVFNKCSERTILKLEALIEKGDHGDKSTIVNLEEEFSNLALDIIGLGVFNFDFDSVNKESPVIKAVYGTLFEAEHRSTFYIPYWNLPLTQWIVPRQRKFHSDLKVINDCLDDLIKNAKETRQEADVEKLQQRDYSSLKDASLLRFLVDMRGADVDDRQLRDDLMTMLIAGHETTAAVLTWSIFLLAQIPRR</sequence>
<dbReference type="PANTHER" id="PTHR24291">
    <property type="entry name" value="CYTOCHROME P450 FAMILY 4"/>
    <property type="match status" value="1"/>
</dbReference>
<evidence type="ECO:0000313" key="4">
    <source>
        <dbReference type="Proteomes" id="UP000324705"/>
    </source>
</evidence>
<dbReference type="EMBL" id="LT934121">
    <property type="protein sequence ID" value="VAI44752.1"/>
    <property type="molecule type" value="Genomic_DNA"/>
</dbReference>
<dbReference type="PANTHER" id="PTHR24291:SF183">
    <property type="entry name" value="CYTOCHROME P450 97B3, CHLOROPLASTIC"/>
    <property type="match status" value="1"/>
</dbReference>
<dbReference type="Proteomes" id="UP000324705">
    <property type="component" value="Chromosome 6A"/>
</dbReference>
<evidence type="ECO:0000313" key="3">
    <source>
        <dbReference type="EMBL" id="VAI44752.1"/>
    </source>
</evidence>
<dbReference type="InterPro" id="IPR001128">
    <property type="entry name" value="Cyt_P450"/>
</dbReference>
<dbReference type="AlphaFoldDB" id="A0A9R0XYE0"/>
<comment type="similarity">
    <text evidence="1">Belongs to the cytochrome P450 family.</text>
</comment>
<dbReference type="GO" id="GO:0016705">
    <property type="term" value="F:oxidoreductase activity, acting on paired donors, with incorporation or reduction of molecular oxygen"/>
    <property type="evidence" value="ECO:0007669"/>
    <property type="project" value="InterPro"/>
</dbReference>